<name>A0A7W4P3L9_9PROT</name>
<protein>
    <submittedName>
        <fullName evidence="1">Uncharacterized protein</fullName>
    </submittedName>
</protein>
<gene>
    <name evidence="1" type="ORF">HLH35_12220</name>
</gene>
<dbReference type="EMBL" id="JABEQE010000010">
    <property type="protein sequence ID" value="MBB2172875.1"/>
    <property type="molecule type" value="Genomic_DNA"/>
</dbReference>
<comment type="caution">
    <text evidence="1">The sequence shown here is derived from an EMBL/GenBank/DDBJ whole genome shotgun (WGS) entry which is preliminary data.</text>
</comment>
<keyword evidence="2" id="KW-1185">Reference proteome</keyword>
<accession>A0A7W4P3L9</accession>
<dbReference type="RefSeq" id="WP_182979401.1">
    <property type="nucleotide sequence ID" value="NZ_BAABGB010000005.1"/>
</dbReference>
<sequence length="105" mass="10393">MAVIAQNLQPGITLVATAETIVTAGAGTNVITSAVLTNPTAAAVSVTVQIKRSGGSALDLVPSRAIQPNGTDLLPELIGRVLGNGDQILALGAGLVCVVDGYSLS</sequence>
<organism evidence="1 2">
    <name type="scientific">Gluconacetobacter asukensis</name>
    <dbReference type="NCBI Taxonomy" id="1017181"/>
    <lineage>
        <taxon>Bacteria</taxon>
        <taxon>Pseudomonadati</taxon>
        <taxon>Pseudomonadota</taxon>
        <taxon>Alphaproteobacteria</taxon>
        <taxon>Acetobacterales</taxon>
        <taxon>Acetobacteraceae</taxon>
        <taxon>Gluconacetobacter</taxon>
    </lineage>
</organism>
<evidence type="ECO:0000313" key="1">
    <source>
        <dbReference type="EMBL" id="MBB2172875.1"/>
    </source>
</evidence>
<proteinExistence type="predicted"/>
<dbReference type="Proteomes" id="UP000577891">
    <property type="component" value="Unassembled WGS sequence"/>
</dbReference>
<evidence type="ECO:0000313" key="2">
    <source>
        <dbReference type="Proteomes" id="UP000577891"/>
    </source>
</evidence>
<reference evidence="1 2" key="1">
    <citation type="submission" date="2020-04" db="EMBL/GenBank/DDBJ databases">
        <title>Description of novel Gluconacetobacter.</title>
        <authorList>
            <person name="Sombolestani A."/>
        </authorList>
    </citation>
    <scope>NUCLEOTIDE SEQUENCE [LARGE SCALE GENOMIC DNA]</scope>
    <source>
        <strain evidence="1 2">LMG 27724</strain>
    </source>
</reference>
<dbReference type="AlphaFoldDB" id="A0A7W4P3L9"/>